<sequence length="402" mass="46107">MATPSKLKITCPHPPGPYNSPELGSTTPSTQYNQKTGRPIRKTAGHKKSLAGFVDSSVLEDDEPVDIPSEDDEGIQVKPRRVAKRKRSPSPPPPPLDPIIYNHSTDDDSDADTGRFHYTPSPQSPIVLQFNIPLGFHGPLTVKLDKSLLEKLYGMDEPTHDLQPLGQCISKRLKQSHSMAPEKRSEPDKIGFLDLPAELRNKVYRYCLVSNQPFHFDHPSNFCRSSALLRTCKVIHSEACSVLYGENKFVFDRNRSTRAPFWQHTPKEIGYQDVRTFLEMIGPENNQYLRDIRFIFEDANPGSTPYLRSVEDRRYINDGHLIHCLRILKDAKLRSLELKFKGRRALLRTDVKFLGYLEQLRADEVSTPDQPNYWNADKIHWELLSVLLGDMTRKKKLYMKEK</sequence>
<reference evidence="2" key="1">
    <citation type="journal article" date="2020" name="Stud. Mycol.">
        <title>101 Dothideomycetes genomes: a test case for predicting lifestyles and emergence of pathogens.</title>
        <authorList>
            <person name="Haridas S."/>
            <person name="Albert R."/>
            <person name="Binder M."/>
            <person name="Bloem J."/>
            <person name="Labutti K."/>
            <person name="Salamov A."/>
            <person name="Andreopoulos B."/>
            <person name="Baker S."/>
            <person name="Barry K."/>
            <person name="Bills G."/>
            <person name="Bluhm B."/>
            <person name="Cannon C."/>
            <person name="Castanera R."/>
            <person name="Culley D."/>
            <person name="Daum C."/>
            <person name="Ezra D."/>
            <person name="Gonzalez J."/>
            <person name="Henrissat B."/>
            <person name="Kuo A."/>
            <person name="Liang C."/>
            <person name="Lipzen A."/>
            <person name="Lutzoni F."/>
            <person name="Magnuson J."/>
            <person name="Mondo S."/>
            <person name="Nolan M."/>
            <person name="Ohm R."/>
            <person name="Pangilinan J."/>
            <person name="Park H.-J."/>
            <person name="Ramirez L."/>
            <person name="Alfaro M."/>
            <person name="Sun H."/>
            <person name="Tritt A."/>
            <person name="Yoshinaga Y."/>
            <person name="Zwiers L.-H."/>
            <person name="Turgeon B."/>
            <person name="Goodwin S."/>
            <person name="Spatafora J."/>
            <person name="Crous P."/>
            <person name="Grigoriev I."/>
        </authorList>
    </citation>
    <scope>NUCLEOTIDE SEQUENCE</scope>
    <source>
        <strain evidence="2">CBS 123094</strain>
    </source>
</reference>
<proteinExistence type="predicted"/>
<name>A0A6A5X438_9PLEO</name>
<organism evidence="2 3">
    <name type="scientific">Amniculicola lignicola CBS 123094</name>
    <dbReference type="NCBI Taxonomy" id="1392246"/>
    <lineage>
        <taxon>Eukaryota</taxon>
        <taxon>Fungi</taxon>
        <taxon>Dikarya</taxon>
        <taxon>Ascomycota</taxon>
        <taxon>Pezizomycotina</taxon>
        <taxon>Dothideomycetes</taxon>
        <taxon>Pleosporomycetidae</taxon>
        <taxon>Pleosporales</taxon>
        <taxon>Amniculicolaceae</taxon>
        <taxon>Amniculicola</taxon>
    </lineage>
</organism>
<dbReference type="Proteomes" id="UP000799779">
    <property type="component" value="Unassembled WGS sequence"/>
</dbReference>
<feature type="region of interest" description="Disordered" evidence="1">
    <location>
        <begin position="1"/>
        <end position="114"/>
    </location>
</feature>
<feature type="compositionally biased region" description="Basic residues" evidence="1">
    <location>
        <begin position="78"/>
        <end position="88"/>
    </location>
</feature>
<dbReference type="AlphaFoldDB" id="A0A6A5X438"/>
<accession>A0A6A5X438</accession>
<dbReference type="EMBL" id="ML977556">
    <property type="protein sequence ID" value="KAF2007703.1"/>
    <property type="molecule type" value="Genomic_DNA"/>
</dbReference>
<dbReference type="InterPro" id="IPR038883">
    <property type="entry name" value="AN11006-like"/>
</dbReference>
<dbReference type="PANTHER" id="PTHR42085:SF1">
    <property type="entry name" value="F-BOX DOMAIN-CONTAINING PROTEIN"/>
    <property type="match status" value="1"/>
</dbReference>
<evidence type="ECO:0000313" key="3">
    <source>
        <dbReference type="Proteomes" id="UP000799779"/>
    </source>
</evidence>
<feature type="compositionally biased region" description="Basic residues" evidence="1">
    <location>
        <begin position="38"/>
        <end position="49"/>
    </location>
</feature>
<evidence type="ECO:0000256" key="1">
    <source>
        <dbReference type="SAM" id="MobiDB-lite"/>
    </source>
</evidence>
<dbReference type="OrthoDB" id="5372935at2759"/>
<feature type="compositionally biased region" description="Acidic residues" evidence="1">
    <location>
        <begin position="58"/>
        <end position="74"/>
    </location>
</feature>
<gene>
    <name evidence="2" type="ORF">P154DRAFT_996</name>
</gene>
<dbReference type="PANTHER" id="PTHR42085">
    <property type="entry name" value="F-BOX DOMAIN-CONTAINING PROTEIN"/>
    <property type="match status" value="1"/>
</dbReference>
<keyword evidence="3" id="KW-1185">Reference proteome</keyword>
<feature type="compositionally biased region" description="Polar residues" evidence="1">
    <location>
        <begin position="22"/>
        <end position="36"/>
    </location>
</feature>
<evidence type="ECO:0008006" key="4">
    <source>
        <dbReference type="Google" id="ProtNLM"/>
    </source>
</evidence>
<protein>
    <recommendedName>
        <fullName evidence="4">F-box domain-containing protein</fullName>
    </recommendedName>
</protein>
<evidence type="ECO:0000313" key="2">
    <source>
        <dbReference type="EMBL" id="KAF2007703.1"/>
    </source>
</evidence>